<keyword evidence="1" id="KW-0812">Transmembrane</keyword>
<dbReference type="Pfam" id="PF09889">
    <property type="entry name" value="DUF2116"/>
    <property type="match status" value="1"/>
</dbReference>
<organism evidence="2 3">
    <name type="scientific">Methanobrevibacter filiformis</name>
    <dbReference type="NCBI Taxonomy" id="55758"/>
    <lineage>
        <taxon>Archaea</taxon>
        <taxon>Methanobacteriati</taxon>
        <taxon>Methanobacteriota</taxon>
        <taxon>Methanomada group</taxon>
        <taxon>Methanobacteria</taxon>
        <taxon>Methanobacteriales</taxon>
        <taxon>Methanobacteriaceae</taxon>
        <taxon>Methanobrevibacter</taxon>
    </lineage>
</organism>
<dbReference type="InterPro" id="IPR019216">
    <property type="entry name" value="DUF2116_treble_clef"/>
</dbReference>
<evidence type="ECO:0000256" key="1">
    <source>
        <dbReference type="SAM" id="Phobius"/>
    </source>
</evidence>
<sequence length="62" mass="7083">MVDVHKHCPVCGTPIPLDETTCSDKCQGVLSERNKKVKKTQLTLYGVFIVFIIIWIFVTFIK</sequence>
<evidence type="ECO:0000313" key="3">
    <source>
        <dbReference type="Proteomes" id="UP000077066"/>
    </source>
</evidence>
<dbReference type="OrthoDB" id="53264at2157"/>
<dbReference type="EMBL" id="LWMT01000024">
    <property type="protein sequence ID" value="KZX17413.1"/>
    <property type="molecule type" value="Genomic_DNA"/>
</dbReference>
<gene>
    <name evidence="2" type="ORF">MBFIL_01910</name>
</gene>
<reference evidence="2 3" key="1">
    <citation type="submission" date="2016-04" db="EMBL/GenBank/DDBJ databases">
        <title>Genome sequence of Methanobrevibacter filiformis DSM 11501.</title>
        <authorList>
            <person name="Poehlein A."/>
            <person name="Seedorf H."/>
            <person name="Daniel R."/>
        </authorList>
    </citation>
    <scope>NUCLEOTIDE SEQUENCE [LARGE SCALE GENOMIC DNA]</scope>
    <source>
        <strain evidence="2 3">DSM 11501</strain>
    </source>
</reference>
<dbReference type="AlphaFoldDB" id="A0A166F812"/>
<keyword evidence="1" id="KW-1133">Transmembrane helix</keyword>
<dbReference type="Proteomes" id="UP000077066">
    <property type="component" value="Unassembled WGS sequence"/>
</dbReference>
<dbReference type="PIRSF" id="PIRSF004990">
    <property type="entry name" value="UCP004990"/>
    <property type="match status" value="1"/>
</dbReference>
<keyword evidence="3" id="KW-1185">Reference proteome</keyword>
<proteinExistence type="predicted"/>
<name>A0A166F812_9EURY</name>
<accession>A0A166F812</accession>
<protein>
    <recommendedName>
        <fullName evidence="4">DUF2116 family Zn-ribbon domain-containing protein</fullName>
    </recommendedName>
</protein>
<comment type="caution">
    <text evidence="2">The sequence shown here is derived from an EMBL/GenBank/DDBJ whole genome shotgun (WGS) entry which is preliminary data.</text>
</comment>
<dbReference type="PATRIC" id="fig|55758.3.peg.212"/>
<keyword evidence="1" id="KW-0472">Membrane</keyword>
<feature type="transmembrane region" description="Helical" evidence="1">
    <location>
        <begin position="42"/>
        <end position="61"/>
    </location>
</feature>
<dbReference type="RefSeq" id="WP_066970586.1">
    <property type="nucleotide sequence ID" value="NZ_LWMT01000024.1"/>
</dbReference>
<evidence type="ECO:0000313" key="2">
    <source>
        <dbReference type="EMBL" id="KZX17413.1"/>
    </source>
</evidence>
<evidence type="ECO:0008006" key="4">
    <source>
        <dbReference type="Google" id="ProtNLM"/>
    </source>
</evidence>